<keyword evidence="1" id="KW-0732">Signal</keyword>
<dbReference type="Proteomes" id="UP000054869">
    <property type="component" value="Unassembled WGS sequence"/>
</dbReference>
<comment type="caution">
    <text evidence="2">The sequence shown here is derived from an EMBL/GenBank/DDBJ whole genome shotgun (WGS) entry which is preliminary data.</text>
</comment>
<gene>
    <name evidence="2" type="ORF">Llan_2207</name>
</gene>
<dbReference type="OrthoDB" id="5643368at2"/>
<keyword evidence="3" id="KW-1185">Reference proteome</keyword>
<sequence length="104" mass="11256">MIKSLLSALVIFILSIITVHADNFVACKSKYALCTTAPCTPMAGKENIVSCHCDVKEGYSAATQPCQPAKQTKDGELIYSRYFPIKSYIKCSNGLGHGVLINLV</sequence>
<feature type="chain" id="PRO_5006914774" description="Secreted protein" evidence="1">
    <location>
        <begin position="22"/>
        <end position="104"/>
    </location>
</feature>
<feature type="signal peptide" evidence="1">
    <location>
        <begin position="1"/>
        <end position="21"/>
    </location>
</feature>
<evidence type="ECO:0000313" key="2">
    <source>
        <dbReference type="EMBL" id="KTD19136.1"/>
    </source>
</evidence>
<dbReference type="RefSeq" id="WP_051546161.1">
    <property type="nucleotide sequence ID" value="NZ_CAAAJD010000012.1"/>
</dbReference>
<evidence type="ECO:0008006" key="4">
    <source>
        <dbReference type="Google" id="ProtNLM"/>
    </source>
</evidence>
<reference evidence="2 3" key="1">
    <citation type="submission" date="2015-11" db="EMBL/GenBank/DDBJ databases">
        <title>Genomic analysis of 38 Legionella species identifies large and diverse effector repertoires.</title>
        <authorList>
            <person name="Burstein D."/>
            <person name="Amaro F."/>
            <person name="Zusman T."/>
            <person name="Lifshitz Z."/>
            <person name="Cohen O."/>
            <person name="Gilbert J.A."/>
            <person name="Pupko T."/>
            <person name="Shuman H.A."/>
            <person name="Segal G."/>
        </authorList>
    </citation>
    <scope>NUCLEOTIDE SEQUENCE [LARGE SCALE GENOMIC DNA]</scope>
    <source>
        <strain evidence="2 3">ATCC 49751</strain>
    </source>
</reference>
<accession>A0A0W0VG80</accession>
<evidence type="ECO:0000256" key="1">
    <source>
        <dbReference type="SAM" id="SignalP"/>
    </source>
</evidence>
<dbReference type="EMBL" id="LNYI01000055">
    <property type="protein sequence ID" value="KTD19136.1"/>
    <property type="molecule type" value="Genomic_DNA"/>
</dbReference>
<name>A0A0W0VG80_9GAMM</name>
<organism evidence="2 3">
    <name type="scientific">Legionella lansingensis</name>
    <dbReference type="NCBI Taxonomy" id="45067"/>
    <lineage>
        <taxon>Bacteria</taxon>
        <taxon>Pseudomonadati</taxon>
        <taxon>Pseudomonadota</taxon>
        <taxon>Gammaproteobacteria</taxon>
        <taxon>Legionellales</taxon>
        <taxon>Legionellaceae</taxon>
        <taxon>Legionella</taxon>
    </lineage>
</organism>
<protein>
    <recommendedName>
        <fullName evidence="4">Secreted protein</fullName>
    </recommendedName>
</protein>
<proteinExistence type="predicted"/>
<dbReference type="AlphaFoldDB" id="A0A0W0VG80"/>
<evidence type="ECO:0000313" key="3">
    <source>
        <dbReference type="Proteomes" id="UP000054869"/>
    </source>
</evidence>
<dbReference type="PATRIC" id="fig|45067.4.peg.2317"/>
<dbReference type="eggNOG" id="ENOG5032FI7">
    <property type="taxonomic scope" value="Bacteria"/>
</dbReference>